<evidence type="ECO:0000256" key="1">
    <source>
        <dbReference type="SAM" id="MobiDB-lite"/>
    </source>
</evidence>
<feature type="region of interest" description="Disordered" evidence="1">
    <location>
        <begin position="380"/>
        <end position="403"/>
    </location>
</feature>
<keyword evidence="2" id="KW-0812">Transmembrane</keyword>
<accession>A0AAN6VWG5</accession>
<gene>
    <name evidence="3" type="ORF">C8A00DRAFT_11744</name>
</gene>
<evidence type="ECO:0000256" key="2">
    <source>
        <dbReference type="SAM" id="Phobius"/>
    </source>
</evidence>
<reference evidence="3" key="2">
    <citation type="submission" date="2023-05" db="EMBL/GenBank/DDBJ databases">
        <authorList>
            <consortium name="Lawrence Berkeley National Laboratory"/>
            <person name="Steindorff A."/>
            <person name="Hensen N."/>
            <person name="Bonometti L."/>
            <person name="Westerberg I."/>
            <person name="Brannstrom I.O."/>
            <person name="Guillou S."/>
            <person name="Cros-Aarteil S."/>
            <person name="Calhoun S."/>
            <person name="Haridas S."/>
            <person name="Kuo A."/>
            <person name="Mondo S."/>
            <person name="Pangilinan J."/>
            <person name="Riley R."/>
            <person name="Labutti K."/>
            <person name="Andreopoulos B."/>
            <person name="Lipzen A."/>
            <person name="Chen C."/>
            <person name="Yanf M."/>
            <person name="Daum C."/>
            <person name="Ng V."/>
            <person name="Clum A."/>
            <person name="Ohm R."/>
            <person name="Martin F."/>
            <person name="Silar P."/>
            <person name="Natvig D."/>
            <person name="Lalanne C."/>
            <person name="Gautier V."/>
            <person name="Ament-Velasquez S.L."/>
            <person name="Kruys A."/>
            <person name="Hutchinson M.I."/>
            <person name="Powell A.J."/>
            <person name="Barry K."/>
            <person name="Miller A.N."/>
            <person name="Grigoriev I.V."/>
            <person name="Debuchy R."/>
            <person name="Gladieux P."/>
            <person name="Thoren M.H."/>
            <person name="Johannesson H."/>
        </authorList>
    </citation>
    <scope>NUCLEOTIDE SEQUENCE</scope>
    <source>
        <strain evidence="3">CBS 538.74</strain>
    </source>
</reference>
<keyword evidence="2" id="KW-1133">Transmembrane helix</keyword>
<feature type="transmembrane region" description="Helical" evidence="2">
    <location>
        <begin position="348"/>
        <end position="369"/>
    </location>
</feature>
<dbReference type="PANTHER" id="PTHR35043">
    <property type="entry name" value="TRANSCRIPTION FACTOR DOMAIN-CONTAINING PROTEIN"/>
    <property type="match status" value="1"/>
</dbReference>
<comment type="caution">
    <text evidence="3">The sequence shown here is derived from an EMBL/GenBank/DDBJ whole genome shotgun (WGS) entry which is preliminary data.</text>
</comment>
<proteinExistence type="predicted"/>
<feature type="transmembrane region" description="Helical" evidence="2">
    <location>
        <begin position="72"/>
        <end position="91"/>
    </location>
</feature>
<dbReference type="Proteomes" id="UP001302745">
    <property type="component" value="Unassembled WGS sequence"/>
</dbReference>
<protein>
    <submittedName>
        <fullName evidence="3">Uncharacterized protein</fullName>
    </submittedName>
</protein>
<evidence type="ECO:0000313" key="4">
    <source>
        <dbReference type="Proteomes" id="UP001302745"/>
    </source>
</evidence>
<feature type="transmembrane region" description="Helical" evidence="2">
    <location>
        <begin position="318"/>
        <end position="341"/>
    </location>
</feature>
<dbReference type="EMBL" id="MU856851">
    <property type="protein sequence ID" value="KAK4157411.1"/>
    <property type="molecule type" value="Genomic_DNA"/>
</dbReference>
<sequence length="511" mass="57942">MALNTTLVTSSITNSSDGIYEVTGWNPSDTNRGSIDILWSCCITIILCCWVSTFPNVTSLNDKWYHPLVDKFNLACIGFLGPNYLFAIALGQLSSARRSVRLFRELSRFSQGRKWTLTHGFFADMGGFTLVSPDHPPFPVNAEQLHYLVKNGHVDFPSMTKADIKALSKTDGLSKLIVFWQVFWFSASELQRVKEGFPTTTFELTALSFSLTMLITSLCWYAKPTISSSTMLYTKDGRSIECIRTTARDSTHPGLPSAWYRTPLDFISPYRRFRVDVHWSYYAQLTYMVNVPLFTREVKARPWDRVPSDAWLVIDRDLLGPAFLVILAFSVSPLIAWNFYFPSEAERIIWRACSVYHAVFSLGLGVYYICAALRLNTTSSEKGNHPQPPSSSPSPKAQQRESTIERPALEETLPSKPCCDVEAASVSSGQVHAKVEGVIHRGIRWLRSWRNISPDGDPDMTIGLRATFFPLVGTFLYIFSRLFFYVEDFVSIRQQPVDIYKAMNKFVPFMN</sequence>
<dbReference type="AlphaFoldDB" id="A0AAN6VWG5"/>
<reference evidence="3" key="1">
    <citation type="journal article" date="2023" name="Mol. Phylogenet. Evol.">
        <title>Genome-scale phylogeny and comparative genomics of the fungal order Sordariales.</title>
        <authorList>
            <person name="Hensen N."/>
            <person name="Bonometti L."/>
            <person name="Westerberg I."/>
            <person name="Brannstrom I.O."/>
            <person name="Guillou S."/>
            <person name="Cros-Aarteil S."/>
            <person name="Calhoun S."/>
            <person name="Haridas S."/>
            <person name="Kuo A."/>
            <person name="Mondo S."/>
            <person name="Pangilinan J."/>
            <person name="Riley R."/>
            <person name="LaButti K."/>
            <person name="Andreopoulos B."/>
            <person name="Lipzen A."/>
            <person name="Chen C."/>
            <person name="Yan M."/>
            <person name="Daum C."/>
            <person name="Ng V."/>
            <person name="Clum A."/>
            <person name="Steindorff A."/>
            <person name="Ohm R.A."/>
            <person name="Martin F."/>
            <person name="Silar P."/>
            <person name="Natvig D.O."/>
            <person name="Lalanne C."/>
            <person name="Gautier V."/>
            <person name="Ament-Velasquez S.L."/>
            <person name="Kruys A."/>
            <person name="Hutchinson M.I."/>
            <person name="Powell A.J."/>
            <person name="Barry K."/>
            <person name="Miller A.N."/>
            <person name="Grigoriev I.V."/>
            <person name="Debuchy R."/>
            <person name="Gladieux P."/>
            <person name="Hiltunen Thoren M."/>
            <person name="Johannesson H."/>
        </authorList>
    </citation>
    <scope>NUCLEOTIDE SEQUENCE</scope>
    <source>
        <strain evidence="3">CBS 538.74</strain>
    </source>
</reference>
<name>A0AAN6VWG5_9PEZI</name>
<feature type="transmembrane region" description="Helical" evidence="2">
    <location>
        <begin position="204"/>
        <end position="223"/>
    </location>
</feature>
<keyword evidence="4" id="KW-1185">Reference proteome</keyword>
<evidence type="ECO:0000313" key="3">
    <source>
        <dbReference type="EMBL" id="KAK4157411.1"/>
    </source>
</evidence>
<keyword evidence="2" id="KW-0472">Membrane</keyword>
<dbReference type="PANTHER" id="PTHR35043:SF8">
    <property type="entry name" value="DUF4220 DOMAIN-CONTAINING PROTEIN"/>
    <property type="match status" value="1"/>
</dbReference>
<organism evidence="3 4">
    <name type="scientific">Chaetomidium leptoderma</name>
    <dbReference type="NCBI Taxonomy" id="669021"/>
    <lineage>
        <taxon>Eukaryota</taxon>
        <taxon>Fungi</taxon>
        <taxon>Dikarya</taxon>
        <taxon>Ascomycota</taxon>
        <taxon>Pezizomycotina</taxon>
        <taxon>Sordariomycetes</taxon>
        <taxon>Sordariomycetidae</taxon>
        <taxon>Sordariales</taxon>
        <taxon>Chaetomiaceae</taxon>
        <taxon>Chaetomidium</taxon>
    </lineage>
</organism>
<feature type="transmembrane region" description="Helical" evidence="2">
    <location>
        <begin position="37"/>
        <end position="57"/>
    </location>
</feature>
<feature type="transmembrane region" description="Helical" evidence="2">
    <location>
        <begin position="462"/>
        <end position="484"/>
    </location>
</feature>